<evidence type="ECO:0000313" key="1">
    <source>
        <dbReference type="EMBL" id="GIZ01647.1"/>
    </source>
</evidence>
<sequence>MKACSYLPSGEVETTGYCGTRFLLTTWKSSTETTARANYNGFFWTQNKDSSIPIASVSNQQNGVCIEKGLIEQAPRWHVGAKCSRLFGAEPKASISRYSPSVNGKQAPVLFPALRILSILETNTHYLTPRLTRGPNF</sequence>
<reference evidence="1 2" key="1">
    <citation type="submission" date="2021-06" db="EMBL/GenBank/DDBJ databases">
        <title>Caerostris extrusa draft genome.</title>
        <authorList>
            <person name="Kono N."/>
            <person name="Arakawa K."/>
        </authorList>
    </citation>
    <scope>NUCLEOTIDE SEQUENCE [LARGE SCALE GENOMIC DNA]</scope>
</reference>
<proteinExistence type="predicted"/>
<organism evidence="1 2">
    <name type="scientific">Caerostris extrusa</name>
    <name type="common">Bark spider</name>
    <name type="synonym">Caerostris bankana</name>
    <dbReference type="NCBI Taxonomy" id="172846"/>
    <lineage>
        <taxon>Eukaryota</taxon>
        <taxon>Metazoa</taxon>
        <taxon>Ecdysozoa</taxon>
        <taxon>Arthropoda</taxon>
        <taxon>Chelicerata</taxon>
        <taxon>Arachnida</taxon>
        <taxon>Araneae</taxon>
        <taxon>Araneomorphae</taxon>
        <taxon>Entelegynae</taxon>
        <taxon>Araneoidea</taxon>
        <taxon>Araneidae</taxon>
        <taxon>Caerostris</taxon>
    </lineage>
</organism>
<keyword evidence="2" id="KW-1185">Reference proteome</keyword>
<dbReference type="AlphaFoldDB" id="A0AAV4Y319"/>
<gene>
    <name evidence="1" type="ORF">CEXT_871</name>
</gene>
<dbReference type="Proteomes" id="UP001054945">
    <property type="component" value="Unassembled WGS sequence"/>
</dbReference>
<protein>
    <submittedName>
        <fullName evidence="1">Uncharacterized protein</fullName>
    </submittedName>
</protein>
<evidence type="ECO:0000313" key="2">
    <source>
        <dbReference type="Proteomes" id="UP001054945"/>
    </source>
</evidence>
<dbReference type="EMBL" id="BPLR01018698">
    <property type="protein sequence ID" value="GIZ01647.1"/>
    <property type="molecule type" value="Genomic_DNA"/>
</dbReference>
<name>A0AAV4Y319_CAEEX</name>
<comment type="caution">
    <text evidence="1">The sequence shown here is derived from an EMBL/GenBank/DDBJ whole genome shotgun (WGS) entry which is preliminary data.</text>
</comment>
<accession>A0AAV4Y319</accession>